<evidence type="ECO:0000313" key="4">
    <source>
        <dbReference type="EMBL" id="SIO51368.1"/>
    </source>
</evidence>
<dbReference type="Pfam" id="PF07495">
    <property type="entry name" value="Y_Y_Y"/>
    <property type="match status" value="1"/>
</dbReference>
<dbReference type="InterPro" id="IPR052163">
    <property type="entry name" value="DGC-Regulatory_Protein"/>
</dbReference>
<keyword evidence="1" id="KW-0812">Transmembrane</keyword>
<dbReference type="GO" id="GO:0003824">
    <property type="term" value="F:catalytic activity"/>
    <property type="evidence" value="ECO:0007669"/>
    <property type="project" value="UniProtKB-ARBA"/>
</dbReference>
<organism evidence="4 5">
    <name type="scientific">Paraburkholderia phenazinium</name>
    <dbReference type="NCBI Taxonomy" id="60549"/>
    <lineage>
        <taxon>Bacteria</taxon>
        <taxon>Pseudomonadati</taxon>
        <taxon>Pseudomonadota</taxon>
        <taxon>Betaproteobacteria</taxon>
        <taxon>Burkholderiales</taxon>
        <taxon>Burkholderiaceae</taxon>
        <taxon>Paraburkholderia</taxon>
    </lineage>
</organism>
<dbReference type="NCBIfam" id="TIGR00254">
    <property type="entry name" value="GGDEF"/>
    <property type="match status" value="1"/>
</dbReference>
<dbReference type="PANTHER" id="PTHR46663:SF2">
    <property type="entry name" value="GGDEF DOMAIN-CONTAINING PROTEIN"/>
    <property type="match status" value="1"/>
</dbReference>
<dbReference type="InterPro" id="IPR013783">
    <property type="entry name" value="Ig-like_fold"/>
</dbReference>
<proteinExistence type="predicted"/>
<dbReference type="SUPFAM" id="SSF63829">
    <property type="entry name" value="Calcium-dependent phosphotriesterase"/>
    <property type="match status" value="2"/>
</dbReference>
<dbReference type="CDD" id="cd01949">
    <property type="entry name" value="GGDEF"/>
    <property type="match status" value="1"/>
</dbReference>
<dbReference type="Pfam" id="PF00990">
    <property type="entry name" value="GGDEF"/>
    <property type="match status" value="1"/>
</dbReference>
<keyword evidence="1" id="KW-1133">Transmembrane helix</keyword>
<dbReference type="InterPro" id="IPR029787">
    <property type="entry name" value="Nucleotide_cyclase"/>
</dbReference>
<dbReference type="RefSeq" id="WP_074267888.1">
    <property type="nucleotide sequence ID" value="NZ_FSRM01000002.1"/>
</dbReference>
<dbReference type="Proteomes" id="UP000184693">
    <property type="component" value="Unassembled WGS sequence"/>
</dbReference>
<dbReference type="Pfam" id="PF07494">
    <property type="entry name" value="Reg_prop"/>
    <property type="match status" value="4"/>
</dbReference>
<evidence type="ECO:0000259" key="3">
    <source>
        <dbReference type="PROSITE" id="PS50887"/>
    </source>
</evidence>
<dbReference type="InterPro" id="IPR011123">
    <property type="entry name" value="Y_Y_Y"/>
</dbReference>
<evidence type="ECO:0000313" key="5">
    <source>
        <dbReference type="Proteomes" id="UP000184693"/>
    </source>
</evidence>
<dbReference type="InterPro" id="IPR011110">
    <property type="entry name" value="Reg_prop"/>
</dbReference>
<gene>
    <name evidence="4" type="ORF">SAMN05444168_5984</name>
</gene>
<dbReference type="PANTHER" id="PTHR46663">
    <property type="entry name" value="DIGUANYLATE CYCLASE DGCT-RELATED"/>
    <property type="match status" value="1"/>
</dbReference>
<dbReference type="InterPro" id="IPR015943">
    <property type="entry name" value="WD40/YVTN_repeat-like_dom_sf"/>
</dbReference>
<evidence type="ECO:0000256" key="1">
    <source>
        <dbReference type="SAM" id="Phobius"/>
    </source>
</evidence>
<dbReference type="EMBL" id="FSRM01000002">
    <property type="protein sequence ID" value="SIO51368.1"/>
    <property type="molecule type" value="Genomic_DNA"/>
</dbReference>
<keyword evidence="1" id="KW-0472">Membrane</keyword>
<keyword evidence="2" id="KW-0732">Signal</keyword>
<protein>
    <submittedName>
        <fullName evidence="4">Diguanylate cyclase (GGDEF) domain-containing protein</fullName>
    </submittedName>
</protein>
<accession>A0A1N6K470</accession>
<reference evidence="4 5" key="1">
    <citation type="submission" date="2016-11" db="EMBL/GenBank/DDBJ databases">
        <authorList>
            <person name="Jaros S."/>
            <person name="Januszkiewicz K."/>
            <person name="Wedrychowicz H."/>
        </authorList>
    </citation>
    <scope>NUCLEOTIDE SEQUENCE [LARGE SCALE GENOMIC DNA]</scope>
    <source>
        <strain evidence="4 5">GAS86</strain>
    </source>
</reference>
<dbReference type="InterPro" id="IPR043128">
    <property type="entry name" value="Rev_trsase/Diguanyl_cyclase"/>
</dbReference>
<evidence type="ECO:0000256" key="2">
    <source>
        <dbReference type="SAM" id="SignalP"/>
    </source>
</evidence>
<feature type="domain" description="GGDEF" evidence="3">
    <location>
        <begin position="893"/>
        <end position="1026"/>
    </location>
</feature>
<dbReference type="PROSITE" id="PS50887">
    <property type="entry name" value="GGDEF"/>
    <property type="match status" value="1"/>
</dbReference>
<dbReference type="Gene3D" id="2.130.10.10">
    <property type="entry name" value="YVTN repeat-like/Quinoprotein amine dehydrogenase"/>
    <property type="match status" value="3"/>
</dbReference>
<dbReference type="AlphaFoldDB" id="A0A1N6K470"/>
<dbReference type="Gene3D" id="3.30.70.270">
    <property type="match status" value="1"/>
</dbReference>
<dbReference type="SMART" id="SM00267">
    <property type="entry name" value="GGDEF"/>
    <property type="match status" value="1"/>
</dbReference>
<feature type="chain" id="PRO_5012432905" evidence="2">
    <location>
        <begin position="31"/>
        <end position="1035"/>
    </location>
</feature>
<dbReference type="Gene3D" id="2.60.40.10">
    <property type="entry name" value="Immunoglobulins"/>
    <property type="match status" value="1"/>
</dbReference>
<dbReference type="SUPFAM" id="SSF55073">
    <property type="entry name" value="Nucleotide cyclase"/>
    <property type="match status" value="1"/>
</dbReference>
<dbReference type="FunFam" id="3.30.70.270:FF:000001">
    <property type="entry name" value="Diguanylate cyclase domain protein"/>
    <property type="match status" value="1"/>
</dbReference>
<feature type="transmembrane region" description="Helical" evidence="1">
    <location>
        <begin position="789"/>
        <end position="807"/>
    </location>
</feature>
<sequence length="1035" mass="111822">MQKWKFLWSQMLCCFFAPLMVLATVSPAAAAGAWYDGSTPVFRHVEAPSSITPTAMLQDRDGLIWIASQTGLASWDGYRFRVYIGDAGKPGSLPSSYINALHEDRQGRLWVGTDSGGLARFDNSTGTFWTLGAGPQGLSSARVFALAADGPDGLWVGTEAGLDRLDLSTGKVRRAAEGGNPPGLPARRISALLADRSGNLWAGTHDGLFVLRAGTPAFVPVPTESMTRAAIEVWQLAEDKDGRVWVGTRADGAFVIEPGATMARQLHDSERGGGKGVETDWVVAIVDVGDGRVWLGTWSQGIVQVDTRNWTTRRLRHDAGLPGSLAEDDVVALLRDHSGLIWAGGPSLFDSIDPAQRAITTWYGSDGHLLGGKHAQVTSVFARPDGSVWLGSDNGGIDIVSAEHGHSRRLAPEDGRPDTALPRSSALSMVDAPDGSVYIGTAKGLYRTRDGGRSVERAAFPGLPPTALVRALCVDGNRLWIGGPSGLAQVDLSVQGAAAQSVPSLRGADITSLNCRDNEALWVGTQTGLARYWPATGHTDRPWPETPERIGLPSSCVTSIVRDRRGWLWIAFYGGGVRALEPGPRGAVLHVHRIGHEDGVENNAANALLLDAKDNVWVSTDSGIVHIDHDTLATTRLQQADGVGLLPYWASSAGTTLQGDLLFGGNGLTIVHPGEFQPSRFKAPIRLTDADGRSIPSSGITLGPSQRAIQITFALLDYSAPERTRYAYRLAGLEDAWTDSPANLRIAHYTNVPPGNYVLQVRASNRAGGEWTEWASLPVRVVPAWYETISFRLFAVLFLLVLFGVLIQVRTRLLRRRAGALEALVAQRTQELQQRTNELQQRSDELVRRTAELQASEQRLEQLAYFDGLTGLANRRHFNDDLHLLVGQARRGAEFALVLVDLDRFKPINDTYGHDAGDEVLKAVGARLRQATREVDLVARLGGDEFAVLLRQPGEREAVAAVCERIMATFAQPVPYHHLSLAVGASIGVARCPQDALDAQTLYKSADMALYAAKEAGRGALRWAETSHTDEATPQ</sequence>
<dbReference type="InterPro" id="IPR000160">
    <property type="entry name" value="GGDEF_dom"/>
</dbReference>
<feature type="signal peptide" evidence="2">
    <location>
        <begin position="1"/>
        <end position="30"/>
    </location>
</feature>
<dbReference type="SUPFAM" id="SSF101898">
    <property type="entry name" value="NHL repeat"/>
    <property type="match status" value="1"/>
</dbReference>
<name>A0A1N6K470_9BURK</name>